<dbReference type="InterPro" id="IPR046798">
    <property type="entry name" value="2OG-FeII_Oxy_6"/>
</dbReference>
<reference evidence="3" key="1">
    <citation type="submission" date="2021-03" db="EMBL/GenBank/DDBJ databases">
        <title>Draft genome sequence of rust myrtle Austropuccinia psidii MF-1, a brazilian biotype.</title>
        <authorList>
            <person name="Quecine M.C."/>
            <person name="Pachon D.M.R."/>
            <person name="Bonatelli M.L."/>
            <person name="Correr F.H."/>
            <person name="Franceschini L.M."/>
            <person name="Leite T.F."/>
            <person name="Margarido G.R.A."/>
            <person name="Almeida C.A."/>
            <person name="Ferrarezi J.A."/>
            <person name="Labate C.A."/>
        </authorList>
    </citation>
    <scope>NUCLEOTIDE SEQUENCE</scope>
    <source>
        <strain evidence="3">MF-1</strain>
    </source>
</reference>
<dbReference type="AlphaFoldDB" id="A0A9Q3H467"/>
<comment type="caution">
    <text evidence="3">The sequence shown here is derived from an EMBL/GenBank/DDBJ whole genome shotgun (WGS) entry which is preliminary data.</text>
</comment>
<evidence type="ECO:0000313" key="4">
    <source>
        <dbReference type="Proteomes" id="UP000765509"/>
    </source>
</evidence>
<dbReference type="OrthoDB" id="3132747at2759"/>
<proteinExistence type="predicted"/>
<protein>
    <recommendedName>
        <fullName evidence="2">Tet-like 2OG-Fe(II) oxygenase domain-containing protein</fullName>
    </recommendedName>
</protein>
<gene>
    <name evidence="3" type="ORF">O181_028440</name>
</gene>
<dbReference type="Pfam" id="PF20515">
    <property type="entry name" value="2OG-FeII_Oxy_6"/>
    <property type="match status" value="1"/>
</dbReference>
<dbReference type="Proteomes" id="UP000765509">
    <property type="component" value="Unassembled WGS sequence"/>
</dbReference>
<evidence type="ECO:0000256" key="1">
    <source>
        <dbReference type="SAM" id="MobiDB-lite"/>
    </source>
</evidence>
<dbReference type="EMBL" id="AVOT02009738">
    <property type="protein sequence ID" value="MBW0488725.1"/>
    <property type="molecule type" value="Genomic_DNA"/>
</dbReference>
<evidence type="ECO:0000259" key="2">
    <source>
        <dbReference type="Pfam" id="PF20515"/>
    </source>
</evidence>
<feature type="region of interest" description="Disordered" evidence="1">
    <location>
        <begin position="459"/>
        <end position="480"/>
    </location>
</feature>
<name>A0A9Q3H467_9BASI</name>
<sequence>MIKTAATSTLHCVLFPSLTQVRLCPSCEAVCFVNELVNRVPRASSSSSLFLNKAAKQGVNECNRKKDDMDATASHKARLGLLIDDSLEEGKAEINGVQQEKGTVSNEAEDSKDGWQGDEQEHAAKQRGLEESKSNFEDVDKPESPEDKAGTLTQVWKRDAKRPIHDEAFNFRGAVQELNKTKEHLGFAQDQMALDGGCNSNMIPEVIYHEPDGSMGTRILKSHNQYLLKYAQAQSNLHSSSNYTALRNDKPQESGVIFKRLKVSLTRTLSNQLSPFKSSLEDASTQSQRCKKRRYQAFDSTNNSKSTSRNTSHFATQCSVFTTSIAQTELVSRPVVIAPSDSFNTELIAEVCKLPGSGKINNLPQYSHEAGSTKDGGTIGCTKHPRVAEILILAMPFPFCPLPSSLKFKKSNPTPCHSSNSSDDVMVRTKPVSVHHQNDLKDDATIVPPLDVMVRTKPKIEHHEDNNNPTNHKRKLTQSQRQHIHDSKETMPLLGHSNAAYKHFSSISIDKKAANASRLKLLSINTLPHPYVIIDKTQKPYLPVCIYEITPFDVSSGHSQILKDLIITLMSLSQNCQEIKTNKQLLGGIMKGIGFCPGSDAGKSAGVYSRKAGLSPHQIELDNMQWTKLQKYDKFIYSRISHFSQLAAQENQSLMESAKLPNFSQLEWTSANPKDKFKSFSNVIVTQDGFFNKPHQDLNDLNAWTYGIFSFVSKKDFHPLPTVFTPSGHGLHFPKLKMEIDFSKKPGIMEILWKTSTMVHHTTKPPPEIINHDKITHFGCSFQINHKLFNVGEKFLKMPPTAINSRVNGYCERNMQDQKEN</sequence>
<organism evidence="3 4">
    <name type="scientific">Austropuccinia psidii MF-1</name>
    <dbReference type="NCBI Taxonomy" id="1389203"/>
    <lineage>
        <taxon>Eukaryota</taxon>
        <taxon>Fungi</taxon>
        <taxon>Dikarya</taxon>
        <taxon>Basidiomycota</taxon>
        <taxon>Pucciniomycotina</taxon>
        <taxon>Pucciniomycetes</taxon>
        <taxon>Pucciniales</taxon>
        <taxon>Sphaerophragmiaceae</taxon>
        <taxon>Austropuccinia</taxon>
    </lineage>
</organism>
<keyword evidence="4" id="KW-1185">Reference proteome</keyword>
<evidence type="ECO:0000313" key="3">
    <source>
        <dbReference type="EMBL" id="MBW0488725.1"/>
    </source>
</evidence>
<accession>A0A9Q3H467</accession>
<feature type="compositionally biased region" description="Polar residues" evidence="1">
    <location>
        <begin position="96"/>
        <end position="106"/>
    </location>
</feature>
<feature type="domain" description="Tet-like 2OG-Fe(II) oxygenase" evidence="2">
    <location>
        <begin position="573"/>
        <end position="764"/>
    </location>
</feature>
<feature type="compositionally biased region" description="Basic and acidic residues" evidence="1">
    <location>
        <begin position="109"/>
        <end position="149"/>
    </location>
</feature>
<feature type="region of interest" description="Disordered" evidence="1">
    <location>
        <begin position="95"/>
        <end position="154"/>
    </location>
</feature>